<dbReference type="EMBL" id="FNCQ01000001">
    <property type="protein sequence ID" value="SDG11357.1"/>
    <property type="molecule type" value="Genomic_DNA"/>
</dbReference>
<organism evidence="2 3">
    <name type="scientific">Prevotella communis</name>
    <dbReference type="NCBI Taxonomy" id="2913614"/>
    <lineage>
        <taxon>Bacteria</taxon>
        <taxon>Pseudomonadati</taxon>
        <taxon>Bacteroidota</taxon>
        <taxon>Bacteroidia</taxon>
        <taxon>Bacteroidales</taxon>
        <taxon>Prevotellaceae</taxon>
        <taxon>Prevotella</taxon>
    </lineage>
</organism>
<feature type="signal peptide" evidence="1">
    <location>
        <begin position="1"/>
        <end position="22"/>
    </location>
</feature>
<dbReference type="PROSITE" id="PS51257">
    <property type="entry name" value="PROKAR_LIPOPROTEIN"/>
    <property type="match status" value="1"/>
</dbReference>
<name>A0A1G7RKW1_9BACT</name>
<keyword evidence="1" id="KW-0732">Signal</keyword>
<dbReference type="AlphaFoldDB" id="A0A1G7RKW1"/>
<evidence type="ECO:0000256" key="1">
    <source>
        <dbReference type="SAM" id="SignalP"/>
    </source>
</evidence>
<sequence>MKKFLMTLAALLCCVMTTAVFTACGDEDTPTTYRYQVALDKRSSQYVDQVLYNATEEKDVLDALNQAIKYDGTVYTHYSEKQDDLMKAACEAVKKAYADKVPNSIYMKFDLYRIDSETGQSEMAEIIGSYELGQALTKPYVTYSIVTNHDEAYKALKTKQASLDTKVYEATFNTLKTLVGLHTVVTDTLSSGAISTKYYDQHSVFEDHFKDMFGNLYLDSENGSNTIISYCDSVADSHANDTLTVEAVVAIQKTNFLTNECADVWRKTFQSNYHK</sequence>
<evidence type="ECO:0000313" key="2">
    <source>
        <dbReference type="EMBL" id="SDG11357.1"/>
    </source>
</evidence>
<gene>
    <name evidence="2" type="ORF">SAMN04487901_1017</name>
</gene>
<evidence type="ECO:0008006" key="4">
    <source>
        <dbReference type="Google" id="ProtNLM"/>
    </source>
</evidence>
<accession>A0A1G7RKW1</accession>
<reference evidence="3" key="1">
    <citation type="submission" date="2016-10" db="EMBL/GenBank/DDBJ databases">
        <authorList>
            <person name="Varghese N."/>
            <person name="Submissions S."/>
        </authorList>
    </citation>
    <scope>NUCLEOTIDE SEQUENCE [LARGE SCALE GENOMIC DNA]</scope>
    <source>
        <strain evidence="3">BP1-148</strain>
    </source>
</reference>
<keyword evidence="3" id="KW-1185">Reference proteome</keyword>
<feature type="chain" id="PRO_5011729785" description="Lipoprotein" evidence="1">
    <location>
        <begin position="23"/>
        <end position="275"/>
    </location>
</feature>
<proteinExistence type="predicted"/>
<dbReference type="Proteomes" id="UP000198779">
    <property type="component" value="Unassembled WGS sequence"/>
</dbReference>
<dbReference type="STRING" id="645274.SAMN04487901_1017"/>
<protein>
    <recommendedName>
        <fullName evidence="4">Lipoprotein</fullName>
    </recommendedName>
</protein>
<dbReference type="RefSeq" id="WP_143010036.1">
    <property type="nucleotide sequence ID" value="NZ_FNCQ01000001.1"/>
</dbReference>
<evidence type="ECO:0000313" key="3">
    <source>
        <dbReference type="Proteomes" id="UP000198779"/>
    </source>
</evidence>